<dbReference type="Gramene" id="GBG60494">
    <property type="protein sequence ID" value="GBG60494"/>
    <property type="gene ID" value="CBR_g5668"/>
</dbReference>
<evidence type="ECO:0000313" key="2">
    <source>
        <dbReference type="Proteomes" id="UP000265515"/>
    </source>
</evidence>
<accession>A0A388JRQ8</accession>
<dbReference type="Gene3D" id="1.25.10.10">
    <property type="entry name" value="Leucine-rich Repeat Variant"/>
    <property type="match status" value="1"/>
</dbReference>
<organism evidence="1 2">
    <name type="scientific">Chara braunii</name>
    <name type="common">Braun's stonewort</name>
    <dbReference type="NCBI Taxonomy" id="69332"/>
    <lineage>
        <taxon>Eukaryota</taxon>
        <taxon>Viridiplantae</taxon>
        <taxon>Streptophyta</taxon>
        <taxon>Charophyceae</taxon>
        <taxon>Charales</taxon>
        <taxon>Characeae</taxon>
        <taxon>Chara</taxon>
    </lineage>
</organism>
<dbReference type="OrthoDB" id="409644at2759"/>
<reference evidence="1 2" key="1">
    <citation type="journal article" date="2018" name="Cell">
        <title>The Chara Genome: Secondary Complexity and Implications for Plant Terrestrialization.</title>
        <authorList>
            <person name="Nishiyama T."/>
            <person name="Sakayama H."/>
            <person name="Vries J.D."/>
            <person name="Buschmann H."/>
            <person name="Saint-Marcoux D."/>
            <person name="Ullrich K.K."/>
            <person name="Haas F.B."/>
            <person name="Vanderstraeten L."/>
            <person name="Becker D."/>
            <person name="Lang D."/>
            <person name="Vosolsobe S."/>
            <person name="Rombauts S."/>
            <person name="Wilhelmsson P.K.I."/>
            <person name="Janitza P."/>
            <person name="Kern R."/>
            <person name="Heyl A."/>
            <person name="Rumpler F."/>
            <person name="Villalobos L.I.A.C."/>
            <person name="Clay J.M."/>
            <person name="Skokan R."/>
            <person name="Toyoda A."/>
            <person name="Suzuki Y."/>
            <person name="Kagoshima H."/>
            <person name="Schijlen E."/>
            <person name="Tajeshwar N."/>
            <person name="Catarino B."/>
            <person name="Hetherington A.J."/>
            <person name="Saltykova A."/>
            <person name="Bonnot C."/>
            <person name="Breuninger H."/>
            <person name="Symeonidi A."/>
            <person name="Radhakrishnan G.V."/>
            <person name="Van Nieuwerburgh F."/>
            <person name="Deforce D."/>
            <person name="Chang C."/>
            <person name="Karol K.G."/>
            <person name="Hedrich R."/>
            <person name="Ulvskov P."/>
            <person name="Glockner G."/>
            <person name="Delwiche C.F."/>
            <person name="Petrasek J."/>
            <person name="Van de Peer Y."/>
            <person name="Friml J."/>
            <person name="Beilby M."/>
            <person name="Dolan L."/>
            <person name="Kohara Y."/>
            <person name="Sugano S."/>
            <person name="Fujiyama A."/>
            <person name="Delaux P.-M."/>
            <person name="Quint M."/>
            <person name="TheiBen G."/>
            <person name="Hagemann M."/>
            <person name="Harholt J."/>
            <person name="Dunand C."/>
            <person name="Zachgo S."/>
            <person name="Langdale J."/>
            <person name="Maumus F."/>
            <person name="Straeten D.V.D."/>
            <person name="Gould S.B."/>
            <person name="Rensing S.A."/>
        </authorList>
    </citation>
    <scope>NUCLEOTIDE SEQUENCE [LARGE SCALE GENOMIC DNA]</scope>
    <source>
        <strain evidence="1 2">S276</strain>
    </source>
</reference>
<comment type="caution">
    <text evidence="1">The sequence shown here is derived from an EMBL/GenBank/DDBJ whole genome shotgun (WGS) entry which is preliminary data.</text>
</comment>
<dbReference type="AlphaFoldDB" id="A0A388JRQ8"/>
<dbReference type="PANTHER" id="PTHR15599:SF1">
    <property type="entry name" value="RADIAL SPOKE HEAD 14 HOMOLOG"/>
    <property type="match status" value="1"/>
</dbReference>
<keyword evidence="2" id="KW-1185">Reference proteome</keyword>
<dbReference type="Proteomes" id="UP000265515">
    <property type="component" value="Unassembled WGS sequence"/>
</dbReference>
<name>A0A388JRQ8_CHABU</name>
<dbReference type="EMBL" id="BFEA01000011">
    <property type="protein sequence ID" value="GBG60494.1"/>
    <property type="molecule type" value="Genomic_DNA"/>
</dbReference>
<dbReference type="InterPro" id="IPR042856">
    <property type="entry name" value="RSP14"/>
</dbReference>
<dbReference type="SUPFAM" id="SSF48371">
    <property type="entry name" value="ARM repeat"/>
    <property type="match status" value="1"/>
</dbReference>
<protein>
    <recommendedName>
        <fullName evidence="3">Condensin complex subunit 1 C-terminal domain-containing protein</fullName>
    </recommendedName>
</protein>
<evidence type="ECO:0000313" key="1">
    <source>
        <dbReference type="EMBL" id="GBG60494.1"/>
    </source>
</evidence>
<dbReference type="STRING" id="69332.A0A388JRQ8"/>
<sequence>MKSNQRHIILHEARDNVRPQAPTTVTRAFGEFAFSKIVRLLSDPNLVIRRKAVTAAVEMLSTAESRVHCLEAGMADELVKLFDDEDDFVREHAALTFMHTAGSEAGCQRLIKIRALRGLVNMIPLSSPFDDAGVEVCCEEEVWHR</sequence>
<proteinExistence type="predicted"/>
<gene>
    <name evidence="1" type="ORF">CBR_g5668</name>
</gene>
<dbReference type="InterPro" id="IPR016024">
    <property type="entry name" value="ARM-type_fold"/>
</dbReference>
<dbReference type="PANTHER" id="PTHR15599">
    <property type="entry name" value="RTDR1"/>
    <property type="match status" value="1"/>
</dbReference>
<dbReference type="InterPro" id="IPR011989">
    <property type="entry name" value="ARM-like"/>
</dbReference>
<evidence type="ECO:0008006" key="3">
    <source>
        <dbReference type="Google" id="ProtNLM"/>
    </source>
</evidence>